<dbReference type="NCBIfam" id="TIGR00765">
    <property type="entry name" value="yihY_not_rbn"/>
    <property type="match status" value="1"/>
</dbReference>
<sequence>MLGYLTRGQRPFSLIKRTVNEFIDDEMPTYAAALAYQMFFSLFPFLLFLIALLGYFDLQNFFDWLREQARLLLPGQAMEQVDTTLAQLQQQQAGLFSISIVVALWTASAGVRSAMDAMNKAYDVKEGRPVWKRVPLSIAYTIGLAILLQLSAGFMLIGPQVLNWMAHYVGLDQVTVLLWSVLRWPAAIGLSVFAVALVYWAAPDVRQKFRFITPGSVLSVFVWIVASVGFGYYVQNFSNYNAMYGSIGAIIVLMLYFYISAAVMLFGAELNAVIEHSHPDGKDPGDKVPEEDLEASVRR</sequence>
<dbReference type="GO" id="GO:0005886">
    <property type="term" value="C:plasma membrane"/>
    <property type="evidence" value="ECO:0007669"/>
    <property type="project" value="UniProtKB-SubCell"/>
</dbReference>
<evidence type="ECO:0000256" key="7">
    <source>
        <dbReference type="SAM" id="Phobius"/>
    </source>
</evidence>
<dbReference type="AlphaFoldDB" id="A0A917Q1G9"/>
<proteinExistence type="predicted"/>
<dbReference type="RefSeq" id="WP_188985099.1">
    <property type="nucleotide sequence ID" value="NZ_BMPO01000009.1"/>
</dbReference>
<comment type="caution">
    <text evidence="8">The sequence shown here is derived from an EMBL/GenBank/DDBJ whole genome shotgun (WGS) entry which is preliminary data.</text>
</comment>
<feature type="transmembrane region" description="Helical" evidence="7">
    <location>
        <begin position="246"/>
        <end position="268"/>
    </location>
</feature>
<dbReference type="PANTHER" id="PTHR30213">
    <property type="entry name" value="INNER MEMBRANE PROTEIN YHJD"/>
    <property type="match status" value="1"/>
</dbReference>
<evidence type="ECO:0000256" key="3">
    <source>
        <dbReference type="ARBA" id="ARBA00022692"/>
    </source>
</evidence>
<evidence type="ECO:0000256" key="2">
    <source>
        <dbReference type="ARBA" id="ARBA00022475"/>
    </source>
</evidence>
<dbReference type="PANTHER" id="PTHR30213:SF0">
    <property type="entry name" value="UPF0761 MEMBRANE PROTEIN YIHY"/>
    <property type="match status" value="1"/>
</dbReference>
<accession>A0A917Q1G9</accession>
<evidence type="ECO:0000256" key="5">
    <source>
        <dbReference type="ARBA" id="ARBA00023136"/>
    </source>
</evidence>
<keyword evidence="9" id="KW-1185">Reference proteome</keyword>
<dbReference type="Proteomes" id="UP000635983">
    <property type="component" value="Unassembled WGS sequence"/>
</dbReference>
<organism evidence="8 9">
    <name type="scientific">Pseudomonas matsuisoli</name>
    <dbReference type="NCBI Taxonomy" id="1515666"/>
    <lineage>
        <taxon>Bacteria</taxon>
        <taxon>Pseudomonadati</taxon>
        <taxon>Pseudomonadota</taxon>
        <taxon>Gammaproteobacteria</taxon>
        <taxon>Pseudomonadales</taxon>
        <taxon>Pseudomonadaceae</taxon>
        <taxon>Pseudomonas</taxon>
    </lineage>
</organism>
<evidence type="ECO:0000256" key="4">
    <source>
        <dbReference type="ARBA" id="ARBA00022989"/>
    </source>
</evidence>
<feature type="transmembrane region" description="Helical" evidence="7">
    <location>
        <begin position="136"/>
        <end position="157"/>
    </location>
</feature>
<reference evidence="8" key="2">
    <citation type="submission" date="2020-09" db="EMBL/GenBank/DDBJ databases">
        <authorList>
            <person name="Sun Q."/>
            <person name="Ohkuma M."/>
        </authorList>
    </citation>
    <scope>NUCLEOTIDE SEQUENCE</scope>
    <source>
        <strain evidence="8">JCM 30078</strain>
    </source>
</reference>
<dbReference type="PIRSF" id="PIRSF035875">
    <property type="entry name" value="RNase_BN"/>
    <property type="match status" value="1"/>
</dbReference>
<protein>
    <submittedName>
        <fullName evidence="8">Uncharacterized protein</fullName>
    </submittedName>
</protein>
<feature type="transmembrane region" description="Helical" evidence="7">
    <location>
        <begin position="211"/>
        <end position="234"/>
    </location>
</feature>
<reference evidence="8" key="1">
    <citation type="journal article" date="2014" name="Int. J. Syst. Evol. Microbiol.">
        <title>Complete genome sequence of Corynebacterium casei LMG S-19264T (=DSM 44701T), isolated from a smear-ripened cheese.</title>
        <authorList>
            <consortium name="US DOE Joint Genome Institute (JGI-PGF)"/>
            <person name="Walter F."/>
            <person name="Albersmeier A."/>
            <person name="Kalinowski J."/>
            <person name="Ruckert C."/>
        </authorList>
    </citation>
    <scope>NUCLEOTIDE SEQUENCE</scope>
    <source>
        <strain evidence="8">JCM 30078</strain>
    </source>
</reference>
<evidence type="ECO:0000313" key="8">
    <source>
        <dbReference type="EMBL" id="GGK06311.1"/>
    </source>
</evidence>
<evidence type="ECO:0000256" key="6">
    <source>
        <dbReference type="SAM" id="MobiDB-lite"/>
    </source>
</evidence>
<keyword evidence="4 7" id="KW-1133">Transmembrane helix</keyword>
<feature type="transmembrane region" description="Helical" evidence="7">
    <location>
        <begin position="34"/>
        <end position="56"/>
    </location>
</feature>
<evidence type="ECO:0000256" key="1">
    <source>
        <dbReference type="ARBA" id="ARBA00004651"/>
    </source>
</evidence>
<keyword evidence="3 7" id="KW-0812">Transmembrane</keyword>
<dbReference type="Pfam" id="PF03631">
    <property type="entry name" value="Virul_fac_BrkB"/>
    <property type="match status" value="1"/>
</dbReference>
<dbReference type="InterPro" id="IPR017039">
    <property type="entry name" value="Virul_fac_BrkB"/>
</dbReference>
<keyword evidence="2" id="KW-1003">Cell membrane</keyword>
<dbReference type="EMBL" id="BMPO01000009">
    <property type="protein sequence ID" value="GGK06311.1"/>
    <property type="molecule type" value="Genomic_DNA"/>
</dbReference>
<feature type="region of interest" description="Disordered" evidence="6">
    <location>
        <begin position="278"/>
        <end position="299"/>
    </location>
</feature>
<name>A0A917Q1G9_9PSED</name>
<feature type="transmembrane region" description="Helical" evidence="7">
    <location>
        <begin position="177"/>
        <end position="199"/>
    </location>
</feature>
<feature type="transmembrane region" description="Helical" evidence="7">
    <location>
        <begin position="93"/>
        <end position="115"/>
    </location>
</feature>
<keyword evidence="5 7" id="KW-0472">Membrane</keyword>
<gene>
    <name evidence="8" type="ORF">GCM10009304_35480</name>
</gene>
<evidence type="ECO:0000313" key="9">
    <source>
        <dbReference type="Proteomes" id="UP000635983"/>
    </source>
</evidence>
<comment type="subcellular location">
    <subcellularLocation>
        <location evidence="1">Cell membrane</location>
        <topology evidence="1">Multi-pass membrane protein</topology>
    </subcellularLocation>
</comment>